<dbReference type="VEuPathDB" id="FungiDB:SCHCODRAFT_02697591"/>
<dbReference type="AlphaFoldDB" id="D8PYU1"/>
<reference evidence="1 2" key="1">
    <citation type="journal article" date="2010" name="Nat. Biotechnol.">
        <title>Genome sequence of the model mushroom Schizophyllum commune.</title>
        <authorList>
            <person name="Ohm R.A."/>
            <person name="de Jong J.F."/>
            <person name="Lugones L.G."/>
            <person name="Aerts A."/>
            <person name="Kothe E."/>
            <person name="Stajich J.E."/>
            <person name="de Vries R.P."/>
            <person name="Record E."/>
            <person name="Levasseur A."/>
            <person name="Baker S.E."/>
            <person name="Bartholomew K.A."/>
            <person name="Coutinho P.M."/>
            <person name="Erdmann S."/>
            <person name="Fowler T.J."/>
            <person name="Gathman A.C."/>
            <person name="Lombard V."/>
            <person name="Henrissat B."/>
            <person name="Knabe N."/>
            <person name="Kuees U."/>
            <person name="Lilly W.W."/>
            <person name="Lindquist E."/>
            <person name="Lucas S."/>
            <person name="Magnuson J.K."/>
            <person name="Piumi F."/>
            <person name="Raudaskoski M."/>
            <person name="Salamov A."/>
            <person name="Schmutz J."/>
            <person name="Schwarze F.W.M.R."/>
            <person name="vanKuyk P.A."/>
            <person name="Horton J.S."/>
            <person name="Grigoriev I.V."/>
            <person name="Woesten H.A.B."/>
        </authorList>
    </citation>
    <scope>NUCLEOTIDE SEQUENCE [LARGE SCALE GENOMIC DNA]</scope>
    <source>
        <strain evidence="2">H4-8 / FGSC 9210</strain>
    </source>
</reference>
<dbReference type="EMBL" id="GL377304">
    <property type="protein sequence ID" value="EFI99315.1"/>
    <property type="molecule type" value="Genomic_DNA"/>
</dbReference>
<evidence type="ECO:0000313" key="1">
    <source>
        <dbReference type="EMBL" id="EFI99315.1"/>
    </source>
</evidence>
<name>D8PYU1_SCHCM</name>
<proteinExistence type="predicted"/>
<dbReference type="GeneID" id="9586220"/>
<keyword evidence="2" id="KW-1185">Reference proteome</keyword>
<dbReference type="KEGG" id="scm:SCHCO_02697591"/>
<dbReference type="InParanoid" id="D8PYU1"/>
<dbReference type="RefSeq" id="XP_003034218.1">
    <property type="nucleotide sequence ID" value="XM_003034172.1"/>
</dbReference>
<gene>
    <name evidence="1" type="ORF">SCHCODRAFT_233160</name>
</gene>
<protein>
    <submittedName>
        <fullName evidence="1">Uncharacterized protein</fullName>
    </submittedName>
</protein>
<evidence type="ECO:0000313" key="2">
    <source>
        <dbReference type="Proteomes" id="UP000007431"/>
    </source>
</evidence>
<dbReference type="HOGENOM" id="CLU_078588_0_0_1"/>
<organism evidence="2">
    <name type="scientific">Schizophyllum commune (strain H4-8 / FGSC 9210)</name>
    <name type="common">Split gill fungus</name>
    <dbReference type="NCBI Taxonomy" id="578458"/>
    <lineage>
        <taxon>Eukaryota</taxon>
        <taxon>Fungi</taxon>
        <taxon>Dikarya</taxon>
        <taxon>Basidiomycota</taxon>
        <taxon>Agaricomycotina</taxon>
        <taxon>Agaricomycetes</taxon>
        <taxon>Agaricomycetidae</taxon>
        <taxon>Agaricales</taxon>
        <taxon>Schizophyllaceae</taxon>
        <taxon>Schizophyllum</taxon>
    </lineage>
</organism>
<sequence>MPPAENLNFALFPGQTHPSQPISLSAQATSDLHQYGRGRAIVNEWFRIWIEPATQDISPPLAHSIATPARTAELLLFMEHFLRFRTIALRDLLTTPPDIAYFLSREMALLDWLGRYWEAFQQRMCEATLPLPRALDTSVKLCPKTESEHRNRFVVEWFSSNGLDLRATQSIFERDAFQELKRRIALHYGNDRAVGGWDKRRYWAIFSTALKRSSEQSDKQLEYFVGFDGWQSRFTLFNTALLRGAPLDAMLASLRCIHDPVTLGGAFAVGAVHKSSRLPKEERSKWLGRTMIFIINHALRALSQGSDACAEEAVAAFLAISRYNL</sequence>
<accession>D8PYU1</accession>
<dbReference type="Proteomes" id="UP000007431">
    <property type="component" value="Unassembled WGS sequence"/>
</dbReference>